<reference evidence="12 13" key="1">
    <citation type="submission" date="2017-04" db="EMBL/GenBank/DDBJ databases">
        <title>Genome sequencing of [Candida] sorbophila.</title>
        <authorList>
            <person name="Ahn J.O."/>
        </authorList>
    </citation>
    <scope>NUCLEOTIDE SEQUENCE [LARGE SCALE GENOMIC DNA]</scope>
    <source>
        <strain evidence="12 13">DS02</strain>
    </source>
</reference>
<evidence type="ECO:0000313" key="12">
    <source>
        <dbReference type="EMBL" id="PRT52580.1"/>
    </source>
</evidence>
<dbReference type="InterPro" id="IPR038506">
    <property type="entry name" value="GLE1-like_sf"/>
</dbReference>
<evidence type="ECO:0000256" key="6">
    <source>
        <dbReference type="ARBA" id="ARBA00023010"/>
    </source>
</evidence>
<feature type="region of interest" description="Disordered" evidence="11">
    <location>
        <begin position="159"/>
        <end position="231"/>
    </location>
</feature>
<organism evidence="12 13">
    <name type="scientific">Wickerhamiella sorbophila</name>
    <dbReference type="NCBI Taxonomy" id="45607"/>
    <lineage>
        <taxon>Eukaryota</taxon>
        <taxon>Fungi</taxon>
        <taxon>Dikarya</taxon>
        <taxon>Ascomycota</taxon>
        <taxon>Saccharomycotina</taxon>
        <taxon>Dipodascomycetes</taxon>
        <taxon>Dipodascales</taxon>
        <taxon>Trichomonascaceae</taxon>
        <taxon>Wickerhamiella</taxon>
    </lineage>
</organism>
<dbReference type="Proteomes" id="UP000238350">
    <property type="component" value="Unassembled WGS sequence"/>
</dbReference>
<evidence type="ECO:0000256" key="5">
    <source>
        <dbReference type="ARBA" id="ARBA00022927"/>
    </source>
</evidence>
<keyword evidence="6" id="KW-0811">Translocation</keyword>
<evidence type="ECO:0000256" key="7">
    <source>
        <dbReference type="ARBA" id="ARBA00023132"/>
    </source>
</evidence>
<dbReference type="GO" id="GO:0000822">
    <property type="term" value="F:inositol hexakisphosphate binding"/>
    <property type="evidence" value="ECO:0007669"/>
    <property type="project" value="TreeGrafter"/>
</dbReference>
<evidence type="ECO:0000256" key="9">
    <source>
        <dbReference type="ARBA" id="ARBA00026227"/>
    </source>
</evidence>
<accession>A0A2T0FC87</accession>
<dbReference type="GO" id="GO:0016973">
    <property type="term" value="P:poly(A)+ mRNA export from nucleus"/>
    <property type="evidence" value="ECO:0007669"/>
    <property type="project" value="InterPro"/>
</dbReference>
<dbReference type="PANTHER" id="PTHR12960">
    <property type="entry name" value="GLE-1-RELATED"/>
    <property type="match status" value="1"/>
</dbReference>
<keyword evidence="4" id="KW-0509">mRNA transport</keyword>
<dbReference type="RefSeq" id="XP_024662526.1">
    <property type="nucleotide sequence ID" value="XM_024806758.1"/>
</dbReference>
<keyword evidence="13" id="KW-1185">Reference proteome</keyword>
<dbReference type="GO" id="GO:0015031">
    <property type="term" value="P:protein transport"/>
    <property type="evidence" value="ECO:0007669"/>
    <property type="project" value="UniProtKB-KW"/>
</dbReference>
<protein>
    <recommendedName>
        <fullName evidence="9">mRNA export factor GLE1</fullName>
    </recommendedName>
    <alternativeName>
        <fullName evidence="10">Nucleoporin GLE1</fullName>
    </alternativeName>
</protein>
<keyword evidence="3" id="KW-0813">Transport</keyword>
<dbReference type="GO" id="GO:0005737">
    <property type="term" value="C:cytoplasm"/>
    <property type="evidence" value="ECO:0007669"/>
    <property type="project" value="TreeGrafter"/>
</dbReference>
<dbReference type="STRING" id="45607.A0A2T0FC87"/>
<evidence type="ECO:0000256" key="3">
    <source>
        <dbReference type="ARBA" id="ARBA00022448"/>
    </source>
</evidence>
<dbReference type="Gene3D" id="1.25.40.510">
    <property type="entry name" value="GLE1-like"/>
    <property type="match status" value="1"/>
</dbReference>
<evidence type="ECO:0000256" key="2">
    <source>
        <dbReference type="ARBA" id="ARBA00011056"/>
    </source>
</evidence>
<proteinExistence type="inferred from homology"/>
<feature type="region of interest" description="Disordered" evidence="11">
    <location>
        <begin position="133"/>
        <end position="152"/>
    </location>
</feature>
<comment type="similarity">
    <text evidence="2">Belongs to the GLE1 family.</text>
</comment>
<dbReference type="Pfam" id="PF07817">
    <property type="entry name" value="GLE1"/>
    <property type="match status" value="1"/>
</dbReference>
<dbReference type="EMBL" id="NDIQ01000001">
    <property type="protein sequence ID" value="PRT52580.1"/>
    <property type="molecule type" value="Genomic_DNA"/>
</dbReference>
<dbReference type="OrthoDB" id="420884at2759"/>
<feature type="compositionally biased region" description="Basic and acidic residues" evidence="11">
    <location>
        <begin position="159"/>
        <end position="224"/>
    </location>
</feature>
<evidence type="ECO:0000256" key="10">
    <source>
        <dbReference type="ARBA" id="ARBA00029983"/>
    </source>
</evidence>
<dbReference type="AlphaFoldDB" id="A0A2T0FC87"/>
<dbReference type="GO" id="GO:0005543">
    <property type="term" value="F:phospholipid binding"/>
    <property type="evidence" value="ECO:0007669"/>
    <property type="project" value="TreeGrafter"/>
</dbReference>
<evidence type="ECO:0000256" key="8">
    <source>
        <dbReference type="ARBA" id="ARBA00023242"/>
    </source>
</evidence>
<evidence type="ECO:0000313" key="13">
    <source>
        <dbReference type="Proteomes" id="UP000238350"/>
    </source>
</evidence>
<dbReference type="InterPro" id="IPR012476">
    <property type="entry name" value="GLE1"/>
</dbReference>
<evidence type="ECO:0000256" key="1">
    <source>
        <dbReference type="ARBA" id="ARBA00004567"/>
    </source>
</evidence>
<gene>
    <name evidence="12" type="ORF">B9G98_00200</name>
</gene>
<evidence type="ECO:0000256" key="4">
    <source>
        <dbReference type="ARBA" id="ARBA00022816"/>
    </source>
</evidence>
<evidence type="ECO:0000256" key="11">
    <source>
        <dbReference type="SAM" id="MobiDB-lite"/>
    </source>
</evidence>
<keyword evidence="5" id="KW-0653">Protein transport</keyword>
<comment type="subcellular location">
    <subcellularLocation>
        <location evidence="1">Nucleus</location>
        <location evidence="1">Nuclear pore complex</location>
    </subcellularLocation>
</comment>
<dbReference type="GO" id="GO:0031369">
    <property type="term" value="F:translation initiation factor binding"/>
    <property type="evidence" value="ECO:0007669"/>
    <property type="project" value="TreeGrafter"/>
</dbReference>
<name>A0A2T0FC87_9ASCO</name>
<comment type="caution">
    <text evidence="12">The sequence shown here is derived from an EMBL/GenBank/DDBJ whole genome shotgun (WGS) entry which is preliminary data.</text>
</comment>
<sequence length="527" mass="59951">MRIVVDSDSDSDFDDTLNARRRLLAELSQDGNMSFGATSVEKVGNLLDELVLTPEPVQRRYEDHLADVAHVEQLRDDVNSRSMKMCSQVDESQQSREQKRLQRLQEIRLGKQRAKEIAQEKERIAAELERQKREKERLELEKQEEARRAEQRRLDEQAAKLRAERDRQEAERAAQEAEKQRLDAEKQARAKAEQEAKEAAEKAKEKAEQEAKEAAEKQAKEAAEKASQASAQGFTNLDDVNKEFAHYKDLIASYKRDLVAPVSAQPAVKAGCFAYKTKIKTKLGQLTYTKEKVVRTRAELRTLFGESKAQGDLVYRWTLNYYAKAMVSHAESQAHLAVQTAVPLAMVTILLWSDYPELGEFVIARLVKKCPQVIGYGCSIETEEGRIRMGYKREDGRWETQEAYSERISAMTAVFAALTQTKLGVKENIKHPYPIKHSWVFIARQLNKPTELLLNADYAAVASWWDICCERFQLAFGKQANKVLHLAANGWTAVSAQQKYPAAARLHLLGEDWNSSGKLQQAWKPLA</sequence>
<keyword evidence="7" id="KW-0906">Nuclear pore complex</keyword>
<dbReference type="PANTHER" id="PTHR12960:SF0">
    <property type="entry name" value="MRNA EXPORT FACTOR GLE1"/>
    <property type="match status" value="1"/>
</dbReference>
<dbReference type="GeneID" id="36513949"/>
<dbReference type="GO" id="GO:0044614">
    <property type="term" value="C:nuclear pore cytoplasmic filaments"/>
    <property type="evidence" value="ECO:0007669"/>
    <property type="project" value="TreeGrafter"/>
</dbReference>
<keyword evidence="8" id="KW-0539">Nucleus</keyword>